<feature type="compositionally biased region" description="Polar residues" evidence="6">
    <location>
        <begin position="194"/>
        <end position="207"/>
    </location>
</feature>
<feature type="region of interest" description="Disordered" evidence="6">
    <location>
        <begin position="239"/>
        <end position="297"/>
    </location>
</feature>
<dbReference type="InterPro" id="IPR001969">
    <property type="entry name" value="Aspartic_peptidase_AS"/>
</dbReference>
<reference evidence="7 8" key="1">
    <citation type="journal article" date="2016" name="BMC Genomics">
        <title>Comparative genomics reveals Cyclospora cayetanensis possesses coccidia-like metabolism and invasion components but unique surface antigens.</title>
        <authorList>
            <person name="Liu S."/>
            <person name="Wang L."/>
            <person name="Zheng H."/>
            <person name="Xu Z."/>
            <person name="Roellig D.M."/>
            <person name="Li N."/>
            <person name="Frace M.A."/>
            <person name="Tang K."/>
            <person name="Arrowood M.J."/>
            <person name="Moss D.M."/>
            <person name="Zhang L."/>
            <person name="Feng Y."/>
            <person name="Xiao L."/>
        </authorList>
    </citation>
    <scope>NUCLEOTIDE SEQUENCE [LARGE SCALE GENOMIC DNA]</scope>
    <source>
        <strain evidence="7 8">CHN_HEN01</strain>
    </source>
</reference>
<evidence type="ECO:0000256" key="5">
    <source>
        <dbReference type="ARBA" id="ARBA00046288"/>
    </source>
</evidence>
<dbReference type="Proteomes" id="UP000095192">
    <property type="component" value="Unassembled WGS sequence"/>
</dbReference>
<dbReference type="VEuPathDB" id="ToxoDB:cyc_05448"/>
<dbReference type="InterPro" id="IPR021109">
    <property type="entry name" value="Peptidase_aspartic_dom_sf"/>
</dbReference>
<feature type="region of interest" description="Disordered" evidence="6">
    <location>
        <begin position="184"/>
        <end position="224"/>
    </location>
</feature>
<dbReference type="InParanoid" id="A0A1D3CXK9"/>
<keyword evidence="8" id="KW-1185">Reference proteome</keyword>
<dbReference type="EMBL" id="JROU02001594">
    <property type="protein sequence ID" value="OEH75911.1"/>
    <property type="molecule type" value="Genomic_DNA"/>
</dbReference>
<evidence type="ECO:0000256" key="4">
    <source>
        <dbReference type="ARBA" id="ARBA00022801"/>
    </source>
</evidence>
<dbReference type="PANTHER" id="PTHR13683">
    <property type="entry name" value="ASPARTYL PROTEASES"/>
    <property type="match status" value="1"/>
</dbReference>
<protein>
    <submittedName>
        <fullName evidence="7">Eukaryotic aspartyl protease superfamily protein</fullName>
    </submittedName>
</protein>
<dbReference type="PROSITE" id="PS00141">
    <property type="entry name" value="ASP_PROTEASE"/>
    <property type="match status" value="1"/>
</dbReference>
<accession>A0A1D3CXK9</accession>
<proteinExistence type="predicted"/>
<keyword evidence="4" id="KW-0378">Hydrolase</keyword>
<organism evidence="7 8">
    <name type="scientific">Cyclospora cayetanensis</name>
    <dbReference type="NCBI Taxonomy" id="88456"/>
    <lineage>
        <taxon>Eukaryota</taxon>
        <taxon>Sar</taxon>
        <taxon>Alveolata</taxon>
        <taxon>Apicomplexa</taxon>
        <taxon>Conoidasida</taxon>
        <taxon>Coccidia</taxon>
        <taxon>Eucoccidiorida</taxon>
        <taxon>Eimeriorina</taxon>
        <taxon>Eimeriidae</taxon>
        <taxon>Cyclospora</taxon>
    </lineage>
</organism>
<evidence type="ECO:0000256" key="6">
    <source>
        <dbReference type="SAM" id="MobiDB-lite"/>
    </source>
</evidence>
<comment type="caution">
    <text evidence="7">The sequence shown here is derived from an EMBL/GenBank/DDBJ whole genome shotgun (WGS) entry which is preliminary data.</text>
</comment>
<dbReference type="GO" id="GO:0004190">
    <property type="term" value="F:aspartic-type endopeptidase activity"/>
    <property type="evidence" value="ECO:0007669"/>
    <property type="project" value="UniProtKB-KW"/>
</dbReference>
<dbReference type="SUPFAM" id="SSF50630">
    <property type="entry name" value="Acid proteases"/>
    <property type="match status" value="1"/>
</dbReference>
<evidence type="ECO:0000256" key="1">
    <source>
        <dbReference type="ARBA" id="ARBA00022670"/>
    </source>
</evidence>
<sequence>MLEWNIGPGNMLKVRARQIVLCLNRSTGRIPEADHRQPLRGWDLSLAGREVKEYKQASTPVPTAQQLPTHVSAERSSTREHQRQHLLWYGCIFATQVFVQSFNVCLLGSQVWFMSFAVLPFIPSAPGPSQEALLLPLEFPSLPPSPLPFSTCEASTSDPQQHEQPLHAPRTPLQLLHHYADTEAHEESGLAHPYTQSSSRNPTQPTLSEAHVQQPASASPEASTALHAAPLSSLQAFAATAAPAPHHEQGEAEGDASASTPLSETDSNEEEAAQTSNVTNGETAALRQPGEVEDLPLLGRATPHERSQHLIKPMRTLAYGNIHQTAYYFADLFIGRGTPQRQSLILDTGSSVMAFPCEHCNCAYRVSYMEGSSLQGFWFQDEMRLPPPPPTMRQARHVGRSPSGLSDPAAYVQEAVAPLFDAAALFAARSSLEEGGIKASFGCHMEETNLFLTQRASGIWGLEVWNSFGPPTFPYSVLLEDLHTPRPQGSIRNSPPPHHGIPAPVMTQRFIHHPSPIEAQGAGAQNFSDLSSGGGPSTPIRGALLEGQRAFAMCLSEHGGSLTFGGAHEEFHRRKAKWTPIFGMRDSYNVRLAAIRVGGRVLPLLSHYDAASAARQAEIVQSYAQGRENSSGSWGNLPPSGGLKKKDTLLVLIDSGSTLAYFPKPLYRRIVAAVEGHLHHHRQAHSARRLQGDRQSEEKTFGEIPVGEGVLRRPLPEEDIEVVAEGTPETAAAAPQEAAADDLIVKNSRKTDNAPREGGYVHQEAEAAAGASSGSESLESRHPLDLFTIHRVHPEIATQQPFGLGSTLVAPEPERRPRLRQQDEFLLRAASAAAAAAVSGAAASAKSNKTDSPVAAEESVAFAAIGERAATPGEGTEIPDMEALPVLVALNEVPEKDYSASAAYKLLPHSAPPRKSQAVKVQASAGEICYFLPRGRKDLVEFPVIELLFLPASSPVGGDGEGGNNSDNNHWVTWEPHAYLYGKGNEHYRCLAISEDSSSEDSAVLGSSFFIGKDVIMHVQSEVLGFAEANCPSIKLRDRPELPRSRA</sequence>
<evidence type="ECO:0000313" key="8">
    <source>
        <dbReference type="Proteomes" id="UP000095192"/>
    </source>
</evidence>
<evidence type="ECO:0000256" key="3">
    <source>
        <dbReference type="ARBA" id="ARBA00022750"/>
    </source>
</evidence>
<dbReference type="GO" id="GO:0006508">
    <property type="term" value="P:proteolysis"/>
    <property type="evidence" value="ECO:0007669"/>
    <property type="project" value="UniProtKB-KW"/>
</dbReference>
<name>A0A1D3CXK9_9EIME</name>
<feature type="compositionally biased region" description="Polar residues" evidence="6">
    <location>
        <begin position="273"/>
        <end position="282"/>
    </location>
</feature>
<dbReference type="Gene3D" id="2.40.70.10">
    <property type="entry name" value="Acid Proteases"/>
    <property type="match status" value="3"/>
</dbReference>
<comment type="subcellular location">
    <subcellularLocation>
        <location evidence="5">Endomembrane system</location>
        <topology evidence="5">Single-pass type I membrane protein</topology>
    </subcellularLocation>
</comment>
<gene>
    <name evidence="7" type="ORF">cyc_05448</name>
</gene>
<keyword evidence="2" id="KW-0732">Signal</keyword>
<keyword evidence="3" id="KW-0064">Aspartyl protease</keyword>
<keyword evidence="1 7" id="KW-0645">Protease</keyword>
<dbReference type="PANTHER" id="PTHR13683:SF375">
    <property type="entry name" value="PEPTIDASE A1 DOMAIN-CONTAINING PROTEIN"/>
    <property type="match status" value="1"/>
</dbReference>
<dbReference type="InterPro" id="IPR001461">
    <property type="entry name" value="Aspartic_peptidase_A1"/>
</dbReference>
<evidence type="ECO:0000313" key="7">
    <source>
        <dbReference type="EMBL" id="OEH75911.1"/>
    </source>
</evidence>
<evidence type="ECO:0000256" key="2">
    <source>
        <dbReference type="ARBA" id="ARBA00022729"/>
    </source>
</evidence>
<dbReference type="GO" id="GO:0012505">
    <property type="term" value="C:endomembrane system"/>
    <property type="evidence" value="ECO:0007669"/>
    <property type="project" value="UniProtKB-SubCell"/>
</dbReference>
<dbReference type="AlphaFoldDB" id="A0A1D3CXK9"/>